<dbReference type="GO" id="GO:0061630">
    <property type="term" value="F:ubiquitin protein ligase activity"/>
    <property type="evidence" value="ECO:0007669"/>
    <property type="project" value="UniProtKB-EC"/>
</dbReference>
<dbReference type="InterPro" id="IPR022764">
    <property type="entry name" value="Peptidase_S54_rhomboid_dom"/>
</dbReference>
<dbReference type="Pfam" id="PF13639">
    <property type="entry name" value="zf-RING_2"/>
    <property type="match status" value="1"/>
</dbReference>
<dbReference type="SUPFAM" id="SSF57850">
    <property type="entry name" value="RING/U-box"/>
    <property type="match status" value="1"/>
</dbReference>
<keyword evidence="9" id="KW-0833">Ubl conjugation pathway</keyword>
<evidence type="ECO:0000313" key="16">
    <source>
        <dbReference type="EMBL" id="VVA21290.1"/>
    </source>
</evidence>
<evidence type="ECO:0000256" key="9">
    <source>
        <dbReference type="ARBA" id="ARBA00022786"/>
    </source>
</evidence>
<dbReference type="SMART" id="SM00184">
    <property type="entry name" value="RING"/>
    <property type="match status" value="1"/>
</dbReference>
<reference evidence="17" key="1">
    <citation type="journal article" date="2020" name="Plant J.">
        <title>Transposons played a major role in the diversification between the closely related almond and peach genomes: results from the almond genome sequence.</title>
        <authorList>
            <person name="Alioto T."/>
            <person name="Alexiou K.G."/>
            <person name="Bardil A."/>
            <person name="Barteri F."/>
            <person name="Castanera R."/>
            <person name="Cruz F."/>
            <person name="Dhingra A."/>
            <person name="Duval H."/>
            <person name="Fernandez I Marti A."/>
            <person name="Frias L."/>
            <person name="Galan B."/>
            <person name="Garcia J.L."/>
            <person name="Howad W."/>
            <person name="Gomez-Garrido J."/>
            <person name="Gut M."/>
            <person name="Julca I."/>
            <person name="Morata J."/>
            <person name="Puigdomenech P."/>
            <person name="Ribeca P."/>
            <person name="Rubio Cabetas M.J."/>
            <person name="Vlasova A."/>
            <person name="Wirthensohn M."/>
            <person name="Garcia-Mas J."/>
            <person name="Gabaldon T."/>
            <person name="Casacuberta J.M."/>
            <person name="Arus P."/>
        </authorList>
    </citation>
    <scope>NUCLEOTIDE SEQUENCE [LARGE SCALE GENOMIC DNA]</scope>
    <source>
        <strain evidence="17">cv. Texas</strain>
    </source>
</reference>
<comment type="similarity">
    <text evidence="3">Belongs to the peptidase S54 family.</text>
</comment>
<dbReference type="EC" id="2.3.2.27" evidence="4"/>
<keyword evidence="5" id="KW-0808">Transferase</keyword>
<evidence type="ECO:0000256" key="2">
    <source>
        <dbReference type="ARBA" id="ARBA00004141"/>
    </source>
</evidence>
<evidence type="ECO:0000259" key="15">
    <source>
        <dbReference type="PROSITE" id="PS50089"/>
    </source>
</evidence>
<dbReference type="Gramene" id="VVA21290">
    <property type="protein sequence ID" value="VVA21290"/>
    <property type="gene ID" value="Prudul26B011246"/>
</dbReference>
<dbReference type="SUPFAM" id="SSF144091">
    <property type="entry name" value="Rhomboid-like"/>
    <property type="match status" value="1"/>
</dbReference>
<dbReference type="EMBL" id="CABIKO010000051">
    <property type="protein sequence ID" value="VVA21290.1"/>
    <property type="molecule type" value="Genomic_DNA"/>
</dbReference>
<sequence length="650" mass="73512">MSLQAHRPRVIVNGIRRMRTFRYFWCQHCQRTIRIASSNPYAILCPFCSTEFNHELDILSPRLVNDHLTLSPAAQLLQTLSLILDPMHQRAREQTENEDHGRSWITLQFDRPPRSSPRQIVPPLVPLANNSEDVVNDVTGGTWTVENDCPGPPPAPASAIQALPLVKVTEGQMRNEPTCPVCKEVFAVGGEVREMPCKHLYHSDCILPWLHIHNTCPVCRYELQEEGTSCDDNNNEFEDYSDENNLVESIKWWWKQFLCLWPFRALDNWRQRYLDNQQDRHLLQTEPGGPLGSFYSQLRGKNILHKFVNITCFSSTQCKEDIKVQQVIEIMIRSFELQGQWFPLPKVGPTPTPIHHITTAASLRLGHHLAHHQFRLDSLFRSYFQKLAHISSLHRLKEGINFLPLSSHASPCFNFFNGGETSNDSTNEGMSNSKVSSINFFNGRQWTNVLLALNILVYIAQIATQDELLLWGAKINRLIDKGQLWRLVTSSFLHANVGHLMVNCYSLNSVGPTMEKISGPNRYLALYFASAIASSAMSYWFSEAPAVGASGAVFGLVGSLAVFVMRHRGLVGRGKEDLQQIAHVIAVNMAMGFFFKGIDNWGHFGGLLGGVATSWLLGPAWKYESPSSDGRRIFSDKAPIFYLINAKKRS</sequence>
<evidence type="ECO:0000256" key="10">
    <source>
        <dbReference type="ARBA" id="ARBA00022833"/>
    </source>
</evidence>
<dbReference type="InterPro" id="IPR013083">
    <property type="entry name" value="Znf_RING/FYVE/PHD"/>
</dbReference>
<dbReference type="GO" id="GO:0004252">
    <property type="term" value="F:serine-type endopeptidase activity"/>
    <property type="evidence" value="ECO:0007669"/>
    <property type="project" value="InterPro"/>
</dbReference>
<evidence type="ECO:0000256" key="7">
    <source>
        <dbReference type="ARBA" id="ARBA00022723"/>
    </source>
</evidence>
<dbReference type="GO" id="GO:0031969">
    <property type="term" value="C:chloroplast membrane"/>
    <property type="evidence" value="ECO:0007669"/>
    <property type="project" value="TreeGrafter"/>
</dbReference>
<keyword evidence="8 13" id="KW-0863">Zinc-finger</keyword>
<dbReference type="InParanoid" id="A0A5E4F1I5"/>
<feature type="transmembrane region" description="Helical" evidence="14">
    <location>
        <begin position="523"/>
        <end position="541"/>
    </location>
</feature>
<dbReference type="InterPro" id="IPR035952">
    <property type="entry name" value="Rhomboid-like_sf"/>
</dbReference>
<accession>A0A5E4F1I5</accession>
<dbReference type="FunFam" id="1.20.1540.10:FF:000015">
    <property type="entry name" value="RHOMBOID-like protein 10 chloroplastic"/>
    <property type="match status" value="1"/>
</dbReference>
<dbReference type="Gene3D" id="1.20.1540.10">
    <property type="entry name" value="Rhomboid-like"/>
    <property type="match status" value="1"/>
</dbReference>
<evidence type="ECO:0000256" key="12">
    <source>
        <dbReference type="ARBA" id="ARBA00023136"/>
    </source>
</evidence>
<evidence type="ECO:0000256" key="6">
    <source>
        <dbReference type="ARBA" id="ARBA00022692"/>
    </source>
</evidence>
<evidence type="ECO:0000256" key="14">
    <source>
        <dbReference type="SAM" id="Phobius"/>
    </source>
</evidence>
<evidence type="ECO:0000256" key="13">
    <source>
        <dbReference type="PROSITE-ProRule" id="PRU00175"/>
    </source>
</evidence>
<dbReference type="InterPro" id="IPR001841">
    <property type="entry name" value="Znf_RING"/>
</dbReference>
<keyword evidence="10" id="KW-0862">Zinc</keyword>
<feature type="domain" description="RING-type" evidence="15">
    <location>
        <begin position="179"/>
        <end position="220"/>
    </location>
</feature>
<dbReference type="Proteomes" id="UP000327085">
    <property type="component" value="Chromosome 1"/>
</dbReference>
<evidence type="ECO:0000256" key="8">
    <source>
        <dbReference type="ARBA" id="ARBA00022771"/>
    </source>
</evidence>
<keyword evidence="6 14" id="KW-0812">Transmembrane</keyword>
<comment type="catalytic activity">
    <reaction evidence="1">
        <text>S-ubiquitinyl-[E2 ubiquitin-conjugating enzyme]-L-cysteine + [acceptor protein]-L-lysine = [E2 ubiquitin-conjugating enzyme]-L-cysteine + N(6)-ubiquitinyl-[acceptor protein]-L-lysine.</text>
        <dbReference type="EC" id="2.3.2.27"/>
    </reaction>
</comment>
<evidence type="ECO:0000256" key="5">
    <source>
        <dbReference type="ARBA" id="ARBA00022679"/>
    </source>
</evidence>
<dbReference type="Pfam" id="PF01694">
    <property type="entry name" value="Rhomboid"/>
    <property type="match status" value="1"/>
</dbReference>
<dbReference type="Gene3D" id="3.30.40.10">
    <property type="entry name" value="Zinc/RING finger domain, C3HC4 (zinc finger)"/>
    <property type="match status" value="1"/>
</dbReference>
<organism evidence="16 17">
    <name type="scientific">Prunus dulcis</name>
    <name type="common">Almond</name>
    <name type="synonym">Amygdalus dulcis</name>
    <dbReference type="NCBI Taxonomy" id="3755"/>
    <lineage>
        <taxon>Eukaryota</taxon>
        <taxon>Viridiplantae</taxon>
        <taxon>Streptophyta</taxon>
        <taxon>Embryophyta</taxon>
        <taxon>Tracheophyta</taxon>
        <taxon>Spermatophyta</taxon>
        <taxon>Magnoliopsida</taxon>
        <taxon>eudicotyledons</taxon>
        <taxon>Gunneridae</taxon>
        <taxon>Pentapetalae</taxon>
        <taxon>rosids</taxon>
        <taxon>fabids</taxon>
        <taxon>Rosales</taxon>
        <taxon>Rosaceae</taxon>
        <taxon>Amygdaloideae</taxon>
        <taxon>Amygdaleae</taxon>
        <taxon>Prunus</taxon>
    </lineage>
</organism>
<keyword evidence="16" id="KW-0436">Ligase</keyword>
<dbReference type="PANTHER" id="PTHR43731:SF26">
    <property type="entry name" value="RHOMBOID-LIKE PROTEIN 10, CHLOROPLASTIC"/>
    <property type="match status" value="1"/>
</dbReference>
<evidence type="ECO:0000256" key="1">
    <source>
        <dbReference type="ARBA" id="ARBA00000900"/>
    </source>
</evidence>
<proteinExistence type="inferred from homology"/>
<dbReference type="CDD" id="cd16667">
    <property type="entry name" value="RING-H2_RNF126-like"/>
    <property type="match status" value="1"/>
</dbReference>
<keyword evidence="12 14" id="KW-0472">Membrane</keyword>
<keyword evidence="7" id="KW-0479">Metal-binding</keyword>
<evidence type="ECO:0000256" key="4">
    <source>
        <dbReference type="ARBA" id="ARBA00012483"/>
    </source>
</evidence>
<name>A0A5E4F1I5_PRUDU</name>
<dbReference type="PANTHER" id="PTHR43731">
    <property type="entry name" value="RHOMBOID PROTEASE"/>
    <property type="match status" value="1"/>
</dbReference>
<dbReference type="OMA" id="THSENEY"/>
<evidence type="ECO:0000256" key="3">
    <source>
        <dbReference type="ARBA" id="ARBA00009045"/>
    </source>
</evidence>
<dbReference type="GO" id="GO:0016874">
    <property type="term" value="F:ligase activity"/>
    <property type="evidence" value="ECO:0007669"/>
    <property type="project" value="UniProtKB-KW"/>
</dbReference>
<dbReference type="PROSITE" id="PS50089">
    <property type="entry name" value="ZF_RING_2"/>
    <property type="match status" value="1"/>
</dbReference>
<dbReference type="InterPro" id="IPR050925">
    <property type="entry name" value="Rhomboid_protease_S54"/>
</dbReference>
<dbReference type="FunFam" id="3.30.40.10:FF:000022">
    <property type="entry name" value="E3 ubiquitin-protein ligase RING1-like"/>
    <property type="match status" value="1"/>
</dbReference>
<gene>
    <name evidence="16" type="ORF">ALMOND_2B011246</name>
</gene>
<dbReference type="AlphaFoldDB" id="A0A5E4F1I5"/>
<evidence type="ECO:0000256" key="11">
    <source>
        <dbReference type="ARBA" id="ARBA00022989"/>
    </source>
</evidence>
<keyword evidence="11 14" id="KW-1133">Transmembrane helix</keyword>
<feature type="transmembrane region" description="Helical" evidence="14">
    <location>
        <begin position="547"/>
        <end position="565"/>
    </location>
</feature>
<comment type="subcellular location">
    <subcellularLocation>
        <location evidence="2">Membrane</location>
        <topology evidence="2">Multi-pass membrane protein</topology>
    </subcellularLocation>
</comment>
<protein>
    <recommendedName>
        <fullName evidence="4">RING-type E3 ubiquitin transferase</fullName>
        <ecNumber evidence="4">2.3.2.27</ecNumber>
    </recommendedName>
</protein>
<evidence type="ECO:0000313" key="17">
    <source>
        <dbReference type="Proteomes" id="UP000327085"/>
    </source>
</evidence>
<dbReference type="GO" id="GO:0008270">
    <property type="term" value="F:zinc ion binding"/>
    <property type="evidence" value="ECO:0007669"/>
    <property type="project" value="UniProtKB-KW"/>
</dbReference>
<feature type="transmembrane region" description="Helical" evidence="14">
    <location>
        <begin position="446"/>
        <end position="464"/>
    </location>
</feature>